<dbReference type="CDD" id="cd02432">
    <property type="entry name" value="Nodulin-21_like_1"/>
    <property type="match status" value="1"/>
</dbReference>
<feature type="transmembrane region" description="Helical" evidence="5">
    <location>
        <begin position="214"/>
        <end position="236"/>
    </location>
</feature>
<keyword evidence="4 5" id="KW-0472">Membrane</keyword>
<accession>A0ABP4Q191</accession>
<dbReference type="RefSeq" id="WP_344194667.1">
    <property type="nucleotide sequence ID" value="NZ_BAAAND010000008.1"/>
</dbReference>
<evidence type="ECO:0000256" key="5">
    <source>
        <dbReference type="SAM" id="Phobius"/>
    </source>
</evidence>
<evidence type="ECO:0000256" key="1">
    <source>
        <dbReference type="ARBA" id="ARBA00004127"/>
    </source>
</evidence>
<dbReference type="InterPro" id="IPR008217">
    <property type="entry name" value="Ccc1_fam"/>
</dbReference>
<proteinExistence type="predicted"/>
<dbReference type="EMBL" id="BAAAND010000008">
    <property type="protein sequence ID" value="GAA1594307.1"/>
    <property type="molecule type" value="Genomic_DNA"/>
</dbReference>
<comment type="caution">
    <text evidence="6">The sequence shown here is derived from an EMBL/GenBank/DDBJ whole genome shotgun (WGS) entry which is preliminary data.</text>
</comment>
<feature type="transmembrane region" description="Helical" evidence="5">
    <location>
        <begin position="157"/>
        <end position="178"/>
    </location>
</feature>
<evidence type="ECO:0000256" key="2">
    <source>
        <dbReference type="ARBA" id="ARBA00022692"/>
    </source>
</evidence>
<name>A0ABP4Q191_9ACTN</name>
<evidence type="ECO:0000313" key="6">
    <source>
        <dbReference type="EMBL" id="GAA1594307.1"/>
    </source>
</evidence>
<gene>
    <name evidence="6" type="ORF">GCM10009742_46230</name>
</gene>
<comment type="subcellular location">
    <subcellularLocation>
        <location evidence="1">Endomembrane system</location>
        <topology evidence="1">Multi-pass membrane protein</topology>
    </subcellularLocation>
</comment>
<reference evidence="7" key="1">
    <citation type="journal article" date="2019" name="Int. J. Syst. Evol. Microbiol.">
        <title>The Global Catalogue of Microorganisms (GCM) 10K type strain sequencing project: providing services to taxonomists for standard genome sequencing and annotation.</title>
        <authorList>
            <consortium name="The Broad Institute Genomics Platform"/>
            <consortium name="The Broad Institute Genome Sequencing Center for Infectious Disease"/>
            <person name="Wu L."/>
            <person name="Ma J."/>
        </authorList>
    </citation>
    <scope>NUCLEOTIDE SEQUENCE [LARGE SCALE GENOMIC DNA]</scope>
    <source>
        <strain evidence="7">JCM 14304</strain>
    </source>
</reference>
<evidence type="ECO:0000256" key="3">
    <source>
        <dbReference type="ARBA" id="ARBA00022989"/>
    </source>
</evidence>
<protein>
    <submittedName>
        <fullName evidence="6">VIT family protein</fullName>
    </submittedName>
</protein>
<evidence type="ECO:0000313" key="7">
    <source>
        <dbReference type="Proteomes" id="UP001500190"/>
    </source>
</evidence>
<keyword evidence="3 5" id="KW-1133">Transmembrane helix</keyword>
<feature type="transmembrane region" description="Helical" evidence="5">
    <location>
        <begin position="184"/>
        <end position="202"/>
    </location>
</feature>
<keyword evidence="2 5" id="KW-0812">Transmembrane</keyword>
<dbReference type="Proteomes" id="UP001500190">
    <property type="component" value="Unassembled WGS sequence"/>
</dbReference>
<dbReference type="Pfam" id="PF01988">
    <property type="entry name" value="VIT1"/>
    <property type="match status" value="1"/>
</dbReference>
<sequence length="241" mass="24153">MTGFDEVPAHPGEPHRGGLAQRLNWLRAGVLGANDGIVSTAGLVVGVAGATTSATAILTAGVAGLAAGAVSMALGEYVSVSSQRDTERALLAKERAELADSPEDELAELTAIYVAKGLRPETAELVAAELTERDPLVAHAEAELGISPDDLSNPWHAAGASALAFTVGALLPLIAILLPGPGDRVPITFVVVLLALAGTGALSAHLGDARRLPAIARLVVGGALAMAVTFGVGQLVGSTGL</sequence>
<organism evidence="6 7">
    <name type="scientific">Kribbella karoonensis</name>
    <dbReference type="NCBI Taxonomy" id="324851"/>
    <lineage>
        <taxon>Bacteria</taxon>
        <taxon>Bacillati</taxon>
        <taxon>Actinomycetota</taxon>
        <taxon>Actinomycetes</taxon>
        <taxon>Propionibacteriales</taxon>
        <taxon>Kribbellaceae</taxon>
        <taxon>Kribbella</taxon>
    </lineage>
</organism>
<dbReference type="PANTHER" id="PTHR31851">
    <property type="entry name" value="FE(2+)/MN(2+) TRANSPORTER PCL1"/>
    <property type="match status" value="1"/>
</dbReference>
<keyword evidence="7" id="KW-1185">Reference proteome</keyword>
<evidence type="ECO:0000256" key="4">
    <source>
        <dbReference type="ARBA" id="ARBA00023136"/>
    </source>
</evidence>